<dbReference type="PANTHER" id="PTHR11820">
    <property type="entry name" value="ACYLPYRUVASE"/>
    <property type="match status" value="1"/>
</dbReference>
<keyword evidence="5" id="KW-1185">Reference proteome</keyword>
<dbReference type="Pfam" id="PF01557">
    <property type="entry name" value="FAA_hydrolase"/>
    <property type="match status" value="1"/>
</dbReference>
<keyword evidence="2" id="KW-0479">Metal-binding</keyword>
<reference evidence="4 5" key="1">
    <citation type="submission" date="2013-03" db="EMBL/GenBank/DDBJ databases">
        <title>The Genome Sequence of Phialophora europaea CBS 101466.</title>
        <authorList>
            <consortium name="The Broad Institute Genomics Platform"/>
            <person name="Cuomo C."/>
            <person name="de Hoog S."/>
            <person name="Gorbushina A."/>
            <person name="Walker B."/>
            <person name="Young S.K."/>
            <person name="Zeng Q."/>
            <person name="Gargeya S."/>
            <person name="Fitzgerald M."/>
            <person name="Haas B."/>
            <person name="Abouelleil A."/>
            <person name="Allen A.W."/>
            <person name="Alvarado L."/>
            <person name="Arachchi H.M."/>
            <person name="Berlin A.M."/>
            <person name="Chapman S.B."/>
            <person name="Gainer-Dewar J."/>
            <person name="Goldberg J."/>
            <person name="Griggs A."/>
            <person name="Gujja S."/>
            <person name="Hansen M."/>
            <person name="Howarth C."/>
            <person name="Imamovic A."/>
            <person name="Ireland A."/>
            <person name="Larimer J."/>
            <person name="McCowan C."/>
            <person name="Murphy C."/>
            <person name="Pearson M."/>
            <person name="Poon T.W."/>
            <person name="Priest M."/>
            <person name="Roberts A."/>
            <person name="Saif S."/>
            <person name="Shea T."/>
            <person name="Sisk P."/>
            <person name="Sykes S."/>
            <person name="Wortman J."/>
            <person name="Nusbaum C."/>
            <person name="Birren B."/>
        </authorList>
    </citation>
    <scope>NUCLEOTIDE SEQUENCE [LARGE SCALE GENOMIC DNA]</scope>
    <source>
        <strain evidence="4 5">CBS 101466</strain>
    </source>
</reference>
<dbReference type="AlphaFoldDB" id="W2RLX1"/>
<dbReference type="GO" id="GO:0018773">
    <property type="term" value="F:acetylpyruvate hydrolase activity"/>
    <property type="evidence" value="ECO:0007669"/>
    <property type="project" value="TreeGrafter"/>
</dbReference>
<dbReference type="EMBL" id="KB822723">
    <property type="protein sequence ID" value="ETN37467.1"/>
    <property type="molecule type" value="Genomic_DNA"/>
</dbReference>
<sequence>MTFERLVRFQHKGKAVYGNLIKAESNKYTVQQLAGTVRNGFKAASNEQLTVSELLCPIEDCPLIICIGLNYRHHAAEANLTIPTYPVVFTKPADALAGPHDSIAVHKSAQSHLDYEGELTFVISRDFKNLPEEDFDLSEYVLGYTAGNDVSARNFQLPEASGGQFCYSKSFDSFAPIGHCLVSPAQIPDPQTLKYTTRVNGEVRQTTGTDDMIWTVKDILRHLSRGTTVRAGTVVMTGTPSGVGYFQNKFLKHGDIVEVEIEGVARLANKVVFE</sequence>
<evidence type="ECO:0000259" key="3">
    <source>
        <dbReference type="Pfam" id="PF01557"/>
    </source>
</evidence>
<dbReference type="HOGENOM" id="CLU_028458_2_1_1"/>
<evidence type="ECO:0000313" key="4">
    <source>
        <dbReference type="EMBL" id="ETN37467.1"/>
    </source>
</evidence>
<dbReference type="eggNOG" id="KOG1535">
    <property type="taxonomic scope" value="Eukaryota"/>
</dbReference>
<dbReference type="GO" id="GO:0046872">
    <property type="term" value="F:metal ion binding"/>
    <property type="evidence" value="ECO:0007669"/>
    <property type="project" value="UniProtKB-KW"/>
</dbReference>
<evidence type="ECO:0000256" key="1">
    <source>
        <dbReference type="ARBA" id="ARBA00010211"/>
    </source>
</evidence>
<dbReference type="InterPro" id="IPR036663">
    <property type="entry name" value="Fumarylacetoacetase_C_sf"/>
</dbReference>
<protein>
    <recommendedName>
        <fullName evidence="3">Fumarylacetoacetase-like C-terminal domain-containing protein</fullName>
    </recommendedName>
</protein>
<dbReference type="Proteomes" id="UP000030752">
    <property type="component" value="Unassembled WGS sequence"/>
</dbReference>
<proteinExistence type="inferred from homology"/>
<dbReference type="FunFam" id="3.90.850.10:FF:000002">
    <property type="entry name" value="2-hydroxyhepta-2,4-diene-1,7-dioate isomerase"/>
    <property type="match status" value="1"/>
</dbReference>
<dbReference type="PANTHER" id="PTHR11820:SF7">
    <property type="entry name" value="ACYLPYRUVASE FAHD1, MITOCHONDRIAL"/>
    <property type="match status" value="1"/>
</dbReference>
<dbReference type="RefSeq" id="XP_008719636.1">
    <property type="nucleotide sequence ID" value="XM_008721414.1"/>
</dbReference>
<organism evidence="4 5">
    <name type="scientific">Cyphellophora europaea (strain CBS 101466)</name>
    <name type="common">Phialophora europaea</name>
    <dbReference type="NCBI Taxonomy" id="1220924"/>
    <lineage>
        <taxon>Eukaryota</taxon>
        <taxon>Fungi</taxon>
        <taxon>Dikarya</taxon>
        <taxon>Ascomycota</taxon>
        <taxon>Pezizomycotina</taxon>
        <taxon>Eurotiomycetes</taxon>
        <taxon>Chaetothyriomycetidae</taxon>
        <taxon>Chaetothyriales</taxon>
        <taxon>Cyphellophoraceae</taxon>
        <taxon>Cyphellophora</taxon>
    </lineage>
</organism>
<evidence type="ECO:0000313" key="5">
    <source>
        <dbReference type="Proteomes" id="UP000030752"/>
    </source>
</evidence>
<dbReference type="Gene3D" id="3.90.850.10">
    <property type="entry name" value="Fumarylacetoacetase-like, C-terminal domain"/>
    <property type="match status" value="1"/>
</dbReference>
<dbReference type="VEuPathDB" id="FungiDB:HMPREF1541_07089"/>
<name>W2RLX1_CYPE1</name>
<gene>
    <name evidence="4" type="ORF">HMPREF1541_07089</name>
</gene>
<dbReference type="GeneID" id="19974428"/>
<dbReference type="GO" id="GO:0050163">
    <property type="term" value="F:oxaloacetate tautomerase activity"/>
    <property type="evidence" value="ECO:0007669"/>
    <property type="project" value="UniProtKB-ARBA"/>
</dbReference>
<dbReference type="GO" id="GO:0006107">
    <property type="term" value="P:oxaloacetate metabolic process"/>
    <property type="evidence" value="ECO:0007669"/>
    <property type="project" value="UniProtKB-ARBA"/>
</dbReference>
<accession>W2RLX1</accession>
<dbReference type="InterPro" id="IPR011234">
    <property type="entry name" value="Fumarylacetoacetase-like_C"/>
</dbReference>
<dbReference type="SUPFAM" id="SSF56529">
    <property type="entry name" value="FAH"/>
    <property type="match status" value="1"/>
</dbReference>
<dbReference type="InParanoid" id="W2RLX1"/>
<feature type="domain" description="Fumarylacetoacetase-like C-terminal" evidence="3">
    <location>
        <begin position="64"/>
        <end position="272"/>
    </location>
</feature>
<dbReference type="OrthoDB" id="411064at2759"/>
<comment type="similarity">
    <text evidence="1">Belongs to the FAH family.</text>
</comment>
<evidence type="ECO:0000256" key="2">
    <source>
        <dbReference type="ARBA" id="ARBA00022723"/>
    </source>
</evidence>
<dbReference type="STRING" id="1220924.W2RLX1"/>